<evidence type="ECO:0000259" key="1">
    <source>
        <dbReference type="SMART" id="SM01142"/>
    </source>
</evidence>
<protein>
    <recommendedName>
        <fullName evidence="1">ATP-dependent RNA helicase Ski2/MTR4 C-terminal domain-containing protein</fullName>
    </recommendedName>
</protein>
<dbReference type="Pfam" id="PF08148">
    <property type="entry name" value="DSHCT"/>
    <property type="match status" value="1"/>
</dbReference>
<evidence type="ECO:0000313" key="2">
    <source>
        <dbReference type="EMBL" id="GFP26548.1"/>
    </source>
</evidence>
<reference evidence="2 3" key="1">
    <citation type="journal article" date="2020" name="Front. Microbiol.">
        <title>Single-cell genomics of novel Actinobacteria with the Wood-Ljungdahl pathway discovered in a serpentinizing system.</title>
        <authorList>
            <person name="Merino N."/>
            <person name="Kawai M."/>
            <person name="Boyd E.S."/>
            <person name="Colman D.R."/>
            <person name="McGlynn S.E."/>
            <person name="Nealson K.H."/>
            <person name="Kurokawa K."/>
            <person name="Hongoh Y."/>
        </authorList>
    </citation>
    <scope>NUCLEOTIDE SEQUENCE [LARGE SCALE GENOMIC DNA]</scope>
    <source>
        <strain evidence="2 3">S25</strain>
    </source>
</reference>
<organism evidence="2 3">
    <name type="scientific">Candidatus Hakubella thermalkaliphila</name>
    <dbReference type="NCBI Taxonomy" id="2754717"/>
    <lineage>
        <taxon>Bacteria</taxon>
        <taxon>Bacillati</taxon>
        <taxon>Actinomycetota</taxon>
        <taxon>Actinomycetota incertae sedis</taxon>
        <taxon>Candidatus Hakubellales</taxon>
        <taxon>Candidatus Hakubellaceae</taxon>
        <taxon>Candidatus Hakubella</taxon>
    </lineage>
</organism>
<dbReference type="AlphaFoldDB" id="A0A6V8P232"/>
<dbReference type="Gene3D" id="1.10.3380.30">
    <property type="match status" value="1"/>
</dbReference>
<evidence type="ECO:0000313" key="3">
    <source>
        <dbReference type="Proteomes" id="UP000543224"/>
    </source>
</evidence>
<dbReference type="InterPro" id="IPR012961">
    <property type="entry name" value="Ski2/MTR4_C"/>
</dbReference>
<sequence>MEKIPWLTSPGEIGAIVSALVYDSDKRDGLEQQPPARLRHRARIEIERIFRAIQRRERRIGPITAGPNFRSAGSIYLWSQGLDFGDLCELSSLDEGDIIRNIRQTVEMMREMLKYLKPEDPLVEKVKEGIEILYRDLVVVRI</sequence>
<dbReference type="EMBL" id="BLRX01000688">
    <property type="protein sequence ID" value="GFP26548.1"/>
    <property type="molecule type" value="Genomic_DNA"/>
</dbReference>
<accession>A0A6V8P232</accession>
<gene>
    <name evidence="2" type="ORF">HKBW3S25_02043</name>
</gene>
<comment type="caution">
    <text evidence="2">The sequence shown here is derived from an EMBL/GenBank/DDBJ whole genome shotgun (WGS) entry which is preliminary data.</text>
</comment>
<proteinExistence type="predicted"/>
<feature type="domain" description="ATP-dependent RNA helicase Ski2/MTR4 C-terminal" evidence="1">
    <location>
        <begin position="9"/>
        <end position="142"/>
    </location>
</feature>
<name>A0A6V8P232_9ACTN</name>
<dbReference type="Proteomes" id="UP000543224">
    <property type="component" value="Unassembled WGS sequence"/>
</dbReference>
<dbReference type="SMART" id="SM01142">
    <property type="entry name" value="DSHCT"/>
    <property type="match status" value="1"/>
</dbReference>